<protein>
    <submittedName>
        <fullName evidence="1">Uncharacterized protein</fullName>
    </submittedName>
</protein>
<evidence type="ECO:0000313" key="1">
    <source>
        <dbReference type="EMBL" id="OGH92538.1"/>
    </source>
</evidence>
<accession>A0A1F6P8X0</accession>
<reference evidence="1 2" key="1">
    <citation type="journal article" date="2016" name="Nat. Commun.">
        <title>Thousands of microbial genomes shed light on interconnected biogeochemical processes in an aquifer system.</title>
        <authorList>
            <person name="Anantharaman K."/>
            <person name="Brown C.T."/>
            <person name="Hug L.A."/>
            <person name="Sharon I."/>
            <person name="Castelle C.J."/>
            <person name="Probst A.J."/>
            <person name="Thomas B.C."/>
            <person name="Singh A."/>
            <person name="Wilkins M.J."/>
            <person name="Karaoz U."/>
            <person name="Brodie E.L."/>
            <person name="Williams K.H."/>
            <person name="Hubbard S.S."/>
            <person name="Banfield J.F."/>
        </authorList>
    </citation>
    <scope>NUCLEOTIDE SEQUENCE [LARGE SCALE GENOMIC DNA]</scope>
</reference>
<gene>
    <name evidence="1" type="ORF">A2563_02570</name>
</gene>
<name>A0A1F6P8X0_9BACT</name>
<proteinExistence type="predicted"/>
<organism evidence="1 2">
    <name type="scientific">Candidatus Magasanikbacteria bacterium RIFOXYD1_FULL_40_23</name>
    <dbReference type="NCBI Taxonomy" id="1798705"/>
    <lineage>
        <taxon>Bacteria</taxon>
        <taxon>Candidatus Magasanikiibacteriota</taxon>
    </lineage>
</organism>
<sequence>MIQTIADITATIAVGTGVHFACSAMSQISAEAANAPPKANTFDIVRREIFIVFLLIMQFTVK</sequence>
<evidence type="ECO:0000313" key="2">
    <source>
        <dbReference type="Proteomes" id="UP000176634"/>
    </source>
</evidence>
<dbReference type="STRING" id="1798705.A2563_02570"/>
<dbReference type="EMBL" id="MFRA01000005">
    <property type="protein sequence ID" value="OGH92538.1"/>
    <property type="molecule type" value="Genomic_DNA"/>
</dbReference>
<dbReference type="Proteomes" id="UP000176634">
    <property type="component" value="Unassembled WGS sequence"/>
</dbReference>
<dbReference type="AlphaFoldDB" id="A0A1F6P8X0"/>
<comment type="caution">
    <text evidence="1">The sequence shown here is derived from an EMBL/GenBank/DDBJ whole genome shotgun (WGS) entry which is preliminary data.</text>
</comment>